<dbReference type="Proteomes" id="UP000324760">
    <property type="component" value="Chromosome"/>
</dbReference>
<dbReference type="AlphaFoldDB" id="A0A5P1R787"/>
<dbReference type="KEGG" id="ncu:F0U83_01750"/>
<dbReference type="PANTHER" id="PTHR40278">
    <property type="entry name" value="DNA UTILIZATION PROTEIN HOFN"/>
    <property type="match status" value="1"/>
</dbReference>
<dbReference type="OrthoDB" id="5296173at2"/>
<dbReference type="Pfam" id="PF05137">
    <property type="entry name" value="PilN"/>
    <property type="match status" value="1"/>
</dbReference>
<dbReference type="RefSeq" id="WP_138986234.1">
    <property type="nucleotide sequence ID" value="NZ_CP043869.1"/>
</dbReference>
<reference evidence="3 4" key="1">
    <citation type="journal article" date="2019" name="Biochem. Eng. J.">
        <title>Metabolic engineering of the marine bacteria Neptunomonas concharum for the production of acetoin and meso-2,3-butanediol from acetate.</title>
        <authorList>
            <person name="Li W."/>
            <person name="Pu N."/>
            <person name="Liu C.-X."/>
            <person name="Yuan Q.-P."/>
            <person name="Li Z.-J."/>
        </authorList>
    </citation>
    <scope>NUCLEOTIDE SEQUENCE [LARGE SCALE GENOMIC DNA]</scope>
    <source>
        <strain evidence="3 4">JCM17730</strain>
    </source>
</reference>
<keyword evidence="4" id="KW-1185">Reference proteome</keyword>
<keyword evidence="2" id="KW-1133">Transmembrane helix</keyword>
<dbReference type="InterPro" id="IPR007813">
    <property type="entry name" value="PilN"/>
</dbReference>
<sequence length="208" mass="23707">MAKINLRPWREEQAAARQKDFVTNLIATALCAAALVFLMGYYYDMQMDRQNTRNSFLKTNISQLDEKIKEIEDLKRQRERLLERLNAIQALQGNRPVIVRNFDELVRVLPDGLHYTSLERKEGGFAEQNQETMLADAVRIKGLAAQNKDVSELMRGFQGSIWFGEANFSKVVSLDSNDSKPSKKVTLSGVREFDLTVPLVKPKAEEAK</sequence>
<protein>
    <submittedName>
        <fullName evidence="3">Pilus assembly protein PilN</fullName>
    </submittedName>
</protein>
<evidence type="ECO:0000313" key="3">
    <source>
        <dbReference type="EMBL" id="QEQ95529.1"/>
    </source>
</evidence>
<proteinExistence type="predicted"/>
<dbReference type="GO" id="GO:0043107">
    <property type="term" value="P:type IV pilus-dependent motility"/>
    <property type="evidence" value="ECO:0007669"/>
    <property type="project" value="TreeGrafter"/>
</dbReference>
<dbReference type="InterPro" id="IPR052534">
    <property type="entry name" value="Extracell_DNA_Util/SecSys_Comp"/>
</dbReference>
<name>A0A5P1R787_9GAMM</name>
<accession>A0A5P1R787</accession>
<dbReference type="EMBL" id="CP043869">
    <property type="protein sequence ID" value="QEQ95529.1"/>
    <property type="molecule type" value="Genomic_DNA"/>
</dbReference>
<feature type="transmembrane region" description="Helical" evidence="2">
    <location>
        <begin position="21"/>
        <end position="43"/>
    </location>
</feature>
<organism evidence="3 4">
    <name type="scientific">Neptunomonas concharum</name>
    <dbReference type="NCBI Taxonomy" id="1031538"/>
    <lineage>
        <taxon>Bacteria</taxon>
        <taxon>Pseudomonadati</taxon>
        <taxon>Pseudomonadota</taxon>
        <taxon>Gammaproteobacteria</taxon>
        <taxon>Oceanospirillales</taxon>
        <taxon>Oceanospirillaceae</taxon>
        <taxon>Neptunomonas</taxon>
    </lineage>
</organism>
<evidence type="ECO:0000256" key="2">
    <source>
        <dbReference type="SAM" id="Phobius"/>
    </source>
</evidence>
<evidence type="ECO:0000256" key="1">
    <source>
        <dbReference type="SAM" id="Coils"/>
    </source>
</evidence>
<dbReference type="PANTHER" id="PTHR40278:SF2">
    <property type="entry name" value="TYPE IV PILUS INNER MEMBRANE COMPONENT PILN"/>
    <property type="match status" value="1"/>
</dbReference>
<keyword evidence="2" id="KW-0812">Transmembrane</keyword>
<dbReference type="GO" id="GO:0043683">
    <property type="term" value="P:type IV pilus assembly"/>
    <property type="evidence" value="ECO:0007669"/>
    <property type="project" value="TreeGrafter"/>
</dbReference>
<evidence type="ECO:0000313" key="4">
    <source>
        <dbReference type="Proteomes" id="UP000324760"/>
    </source>
</evidence>
<keyword evidence="1" id="KW-0175">Coiled coil</keyword>
<keyword evidence="2" id="KW-0472">Membrane</keyword>
<gene>
    <name evidence="3" type="ORF">F0U83_01750</name>
</gene>
<feature type="coiled-coil region" evidence="1">
    <location>
        <begin position="47"/>
        <end position="91"/>
    </location>
</feature>